<gene>
    <name evidence="7" type="ORF">APLA_LOCUS10639</name>
</gene>
<dbReference type="AlphaFoldDB" id="A0A8S1AG61"/>
<dbReference type="EMBL" id="CADEBD010000315">
    <property type="protein sequence ID" value="CAB3244242.1"/>
    <property type="molecule type" value="Genomic_DNA"/>
</dbReference>
<feature type="transmembrane region" description="Helical" evidence="6">
    <location>
        <begin position="145"/>
        <end position="167"/>
    </location>
</feature>
<evidence type="ECO:0000256" key="3">
    <source>
        <dbReference type="ARBA" id="ARBA00022989"/>
    </source>
</evidence>
<feature type="transmembrane region" description="Helical" evidence="6">
    <location>
        <begin position="115"/>
        <end position="133"/>
    </location>
</feature>
<evidence type="ECO:0000256" key="5">
    <source>
        <dbReference type="SAM" id="MobiDB-lite"/>
    </source>
</evidence>
<feature type="compositionally biased region" description="Polar residues" evidence="5">
    <location>
        <begin position="1"/>
        <end position="10"/>
    </location>
</feature>
<keyword evidence="4 6" id="KW-0472">Membrane</keyword>
<evidence type="ECO:0000313" key="8">
    <source>
        <dbReference type="Proteomes" id="UP000494256"/>
    </source>
</evidence>
<feature type="transmembrane region" description="Helical" evidence="6">
    <location>
        <begin position="387"/>
        <end position="407"/>
    </location>
</feature>
<accession>A0A8S1AG61</accession>
<name>A0A8S1AG61_ARCPL</name>
<dbReference type="Gene3D" id="1.20.1250.20">
    <property type="entry name" value="MFS general substrate transporter like domains"/>
    <property type="match status" value="1"/>
</dbReference>
<keyword evidence="2 6" id="KW-0812">Transmembrane</keyword>
<protein>
    <recommendedName>
        <fullName evidence="9">Adenylate cyclase</fullName>
    </recommendedName>
</protein>
<evidence type="ECO:0000256" key="1">
    <source>
        <dbReference type="ARBA" id="ARBA00004141"/>
    </source>
</evidence>
<proteinExistence type="predicted"/>
<evidence type="ECO:0008006" key="9">
    <source>
        <dbReference type="Google" id="ProtNLM"/>
    </source>
</evidence>
<dbReference type="GO" id="GO:0022857">
    <property type="term" value="F:transmembrane transporter activity"/>
    <property type="evidence" value="ECO:0007669"/>
    <property type="project" value="InterPro"/>
</dbReference>
<dbReference type="InterPro" id="IPR036259">
    <property type="entry name" value="MFS_trans_sf"/>
</dbReference>
<feature type="transmembrane region" description="Helical" evidence="6">
    <location>
        <begin position="242"/>
        <end position="263"/>
    </location>
</feature>
<feature type="transmembrane region" description="Helical" evidence="6">
    <location>
        <begin position="216"/>
        <end position="236"/>
    </location>
</feature>
<evidence type="ECO:0000313" key="7">
    <source>
        <dbReference type="EMBL" id="CAB3244242.1"/>
    </source>
</evidence>
<reference evidence="7 8" key="1">
    <citation type="submission" date="2020-04" db="EMBL/GenBank/DDBJ databases">
        <authorList>
            <person name="Wallbank WR R."/>
            <person name="Pardo Diaz C."/>
            <person name="Kozak K."/>
            <person name="Martin S."/>
            <person name="Jiggins C."/>
            <person name="Moest M."/>
            <person name="Warren A I."/>
            <person name="Byers J.R.P. K."/>
            <person name="Montejo-Kovacevich G."/>
            <person name="Yen C E."/>
        </authorList>
    </citation>
    <scope>NUCLEOTIDE SEQUENCE [LARGE SCALE GENOMIC DNA]</scope>
</reference>
<dbReference type="InterPro" id="IPR011701">
    <property type="entry name" value="MFS"/>
</dbReference>
<comment type="caution">
    <text evidence="7">The sequence shown here is derived from an EMBL/GenBank/DDBJ whole genome shotgun (WGS) entry which is preliminary data.</text>
</comment>
<evidence type="ECO:0000256" key="2">
    <source>
        <dbReference type="ARBA" id="ARBA00022692"/>
    </source>
</evidence>
<dbReference type="GO" id="GO:0016020">
    <property type="term" value="C:membrane"/>
    <property type="evidence" value="ECO:0007669"/>
    <property type="project" value="UniProtKB-SubCell"/>
</dbReference>
<dbReference type="OrthoDB" id="3437960at2759"/>
<feature type="compositionally biased region" description="Basic and acidic residues" evidence="5">
    <location>
        <begin position="21"/>
        <end position="32"/>
    </location>
</feature>
<feature type="transmembrane region" description="Helical" evidence="6">
    <location>
        <begin position="45"/>
        <end position="64"/>
    </location>
</feature>
<dbReference type="Pfam" id="PF07690">
    <property type="entry name" value="MFS_1"/>
    <property type="match status" value="1"/>
</dbReference>
<organism evidence="7 8">
    <name type="scientific">Arctia plantaginis</name>
    <name type="common">Wood tiger moth</name>
    <name type="synonym">Phalaena plantaginis</name>
    <dbReference type="NCBI Taxonomy" id="874455"/>
    <lineage>
        <taxon>Eukaryota</taxon>
        <taxon>Metazoa</taxon>
        <taxon>Ecdysozoa</taxon>
        <taxon>Arthropoda</taxon>
        <taxon>Hexapoda</taxon>
        <taxon>Insecta</taxon>
        <taxon>Pterygota</taxon>
        <taxon>Neoptera</taxon>
        <taxon>Endopterygota</taxon>
        <taxon>Lepidoptera</taxon>
        <taxon>Glossata</taxon>
        <taxon>Ditrysia</taxon>
        <taxon>Noctuoidea</taxon>
        <taxon>Erebidae</taxon>
        <taxon>Arctiinae</taxon>
        <taxon>Arctia</taxon>
    </lineage>
</organism>
<comment type="subcellular location">
    <subcellularLocation>
        <location evidence="1">Membrane</location>
        <topology evidence="1">Multi-pass membrane protein</topology>
    </subcellularLocation>
</comment>
<evidence type="ECO:0000256" key="6">
    <source>
        <dbReference type="SAM" id="Phobius"/>
    </source>
</evidence>
<dbReference type="Proteomes" id="UP000494256">
    <property type="component" value="Unassembled WGS sequence"/>
</dbReference>
<feature type="transmembrane region" description="Helical" evidence="6">
    <location>
        <begin position="356"/>
        <end position="375"/>
    </location>
</feature>
<feature type="transmembrane region" description="Helical" evidence="6">
    <location>
        <begin position="187"/>
        <end position="204"/>
    </location>
</feature>
<feature type="transmembrane region" description="Helical" evidence="6">
    <location>
        <begin position="471"/>
        <end position="492"/>
    </location>
</feature>
<sequence>MTSNTENKVYNYNHVEPTEVDPLRQDETEKGEKEKLGFRENVHRVLSNITVEPSLLLFVSAAMLNMMSSQNLQLEKACRVNLNFSTEICDSLRIQNVVNHNEYERETQKLLAKALTWKTYMTATLPCIFALFVGSFSDKTGHRKIFMLIPMTGQLLMCINNMFNVYFFYEIYLEITVFSESLLEGLSGGWCICFLTGFAYISAITTNKDRTFRMGLVSFCITVAFPIGMGLSGVLLKSFGYYGVYGISMSLNVFNMLYIIFVVKDPKRTREQKKHDRQSCCHLFRTFFDISNVKETVSVIVKDAPNNRRIRLCVLLGVVTVLFGPMYGEISIMYLSVRYRFGWDEVKYSMFQSYNLILHSIGTTFSVLVFTKYLGWHDSLLGIVSTLSKITASFVFCFAQTGAAFYFGPLVEILNGTSLLSMRSIMSKLVEVDELGKLSSVVGLVENLMPLLYVPMYTRVYSATMEVLPGAVFLLGALLTLPAVAVLFWLFYEHRKQLRKLQSSDIQRKL</sequence>
<dbReference type="PANTHER" id="PTHR23507">
    <property type="entry name" value="ZGC:174356"/>
    <property type="match status" value="1"/>
</dbReference>
<dbReference type="SUPFAM" id="SSF103473">
    <property type="entry name" value="MFS general substrate transporter"/>
    <property type="match status" value="1"/>
</dbReference>
<dbReference type="PANTHER" id="PTHR23507:SF1">
    <property type="entry name" value="FI18259P1-RELATED"/>
    <property type="match status" value="1"/>
</dbReference>
<feature type="transmembrane region" description="Helical" evidence="6">
    <location>
        <begin position="312"/>
        <end position="336"/>
    </location>
</feature>
<feature type="region of interest" description="Disordered" evidence="5">
    <location>
        <begin position="1"/>
        <end position="32"/>
    </location>
</feature>
<keyword evidence="3 6" id="KW-1133">Transmembrane helix</keyword>
<evidence type="ECO:0000256" key="4">
    <source>
        <dbReference type="ARBA" id="ARBA00023136"/>
    </source>
</evidence>